<dbReference type="AlphaFoldDB" id="A0A1Z4JMI5"/>
<sequence length="155" mass="16623">MLGLSTETLIISGTTFILGVEKIQPLHRIMSMEPMTFTAAAIATLVFSETFKEVGKTLGKGTLDAGGKLAKLLWEKRPGAAKALAAGEEAPEYKDAIVEVETLAQQDTEIAAAIRAVIEVMQAQPQSQQIVNSFVQKAANVVHGTQIIAKQENIF</sequence>
<dbReference type="EMBL" id="AP018203">
    <property type="protein sequence ID" value="BAY57975.1"/>
    <property type="molecule type" value="Genomic_DNA"/>
</dbReference>
<reference evidence="1 2" key="1">
    <citation type="submission" date="2017-06" db="EMBL/GenBank/DDBJ databases">
        <title>Genome sequencing of cyanobaciteial culture collection at National Institute for Environmental Studies (NIES).</title>
        <authorList>
            <person name="Hirose Y."/>
            <person name="Shimura Y."/>
            <person name="Fujisawa T."/>
            <person name="Nakamura Y."/>
            <person name="Kawachi M."/>
        </authorList>
    </citation>
    <scope>NUCLEOTIDE SEQUENCE [LARGE SCALE GENOMIC DNA]</scope>
    <source>
        <strain evidence="1 2">NIES-2135</strain>
    </source>
</reference>
<accession>A0A1Z4JMI5</accession>
<protein>
    <submittedName>
        <fullName evidence="1">Uncharacterized protein</fullName>
    </submittedName>
</protein>
<organism evidence="1 2">
    <name type="scientific">Leptolyngbya boryana NIES-2135</name>
    <dbReference type="NCBI Taxonomy" id="1973484"/>
    <lineage>
        <taxon>Bacteria</taxon>
        <taxon>Bacillati</taxon>
        <taxon>Cyanobacteriota</taxon>
        <taxon>Cyanophyceae</taxon>
        <taxon>Leptolyngbyales</taxon>
        <taxon>Leptolyngbyaceae</taxon>
        <taxon>Leptolyngbya group</taxon>
        <taxon>Leptolyngbya</taxon>
    </lineage>
</organism>
<proteinExistence type="predicted"/>
<keyword evidence="2" id="KW-1185">Reference proteome</keyword>
<dbReference type="Proteomes" id="UP000217895">
    <property type="component" value="Chromosome"/>
</dbReference>
<name>A0A1Z4JMI5_LEPBY</name>
<evidence type="ECO:0000313" key="2">
    <source>
        <dbReference type="Proteomes" id="UP000217895"/>
    </source>
</evidence>
<evidence type="ECO:0000313" key="1">
    <source>
        <dbReference type="EMBL" id="BAY57975.1"/>
    </source>
</evidence>
<gene>
    <name evidence="1" type="ORF">NIES2135_48480</name>
</gene>